<accession>A0A087SG86</accession>
<dbReference type="GO" id="GO:0005840">
    <property type="term" value="C:ribosome"/>
    <property type="evidence" value="ECO:0007669"/>
    <property type="project" value="UniProtKB-KW"/>
</dbReference>
<keyword evidence="10" id="KW-1185">Reference proteome</keyword>
<dbReference type="Gene3D" id="3.10.110.10">
    <property type="entry name" value="Ubiquitin Conjugating Enzyme"/>
    <property type="match status" value="1"/>
</dbReference>
<organism evidence="9 10">
    <name type="scientific">Auxenochlorella protothecoides</name>
    <name type="common">Green microalga</name>
    <name type="synonym">Chlorella protothecoides</name>
    <dbReference type="NCBI Taxonomy" id="3075"/>
    <lineage>
        <taxon>Eukaryota</taxon>
        <taxon>Viridiplantae</taxon>
        <taxon>Chlorophyta</taxon>
        <taxon>core chlorophytes</taxon>
        <taxon>Trebouxiophyceae</taxon>
        <taxon>Chlorellales</taxon>
        <taxon>Chlorellaceae</taxon>
        <taxon>Auxenochlorella</taxon>
    </lineage>
</organism>
<protein>
    <submittedName>
        <fullName evidence="9">60S ribosomal protein L30</fullName>
    </submittedName>
</protein>
<dbReference type="InterPro" id="IPR004038">
    <property type="entry name" value="Ribosomal_eL8/eL30/eS12/Gad45"/>
</dbReference>
<dbReference type="KEGG" id="apro:F751_3752"/>
<evidence type="ECO:0000313" key="10">
    <source>
        <dbReference type="Proteomes" id="UP000028924"/>
    </source>
</evidence>
<dbReference type="Pfam" id="PF05743">
    <property type="entry name" value="UEV"/>
    <property type="match status" value="1"/>
</dbReference>
<name>A0A087SG86_AUXPR</name>
<keyword evidence="3" id="KW-0813">Transport</keyword>
<dbReference type="InterPro" id="IPR029064">
    <property type="entry name" value="Ribosomal_eL30-like_sf"/>
</dbReference>
<evidence type="ECO:0000256" key="2">
    <source>
        <dbReference type="ARBA" id="ARBA00007326"/>
    </source>
</evidence>
<dbReference type="RefSeq" id="XP_011397628.1">
    <property type="nucleotide sequence ID" value="XM_011399326.1"/>
</dbReference>
<dbReference type="eggNOG" id="KOG2988">
    <property type="taxonomic scope" value="Eukaryota"/>
</dbReference>
<dbReference type="Proteomes" id="UP000028924">
    <property type="component" value="Unassembled WGS sequence"/>
</dbReference>
<dbReference type="GO" id="GO:0005768">
    <property type="term" value="C:endosome"/>
    <property type="evidence" value="ECO:0007669"/>
    <property type="project" value="UniProtKB-SubCell"/>
</dbReference>
<dbReference type="OrthoDB" id="1928736at2759"/>
<keyword evidence="7" id="KW-0687">Ribonucleoprotein</keyword>
<evidence type="ECO:0000256" key="6">
    <source>
        <dbReference type="ARBA" id="ARBA00022980"/>
    </source>
</evidence>
<proteinExistence type="inferred from homology"/>
<evidence type="ECO:0000256" key="5">
    <source>
        <dbReference type="ARBA" id="ARBA00022927"/>
    </source>
</evidence>
<keyword evidence="6 9" id="KW-0689">Ribosomal protein</keyword>
<evidence type="ECO:0000259" key="8">
    <source>
        <dbReference type="PROSITE" id="PS51322"/>
    </source>
</evidence>
<evidence type="ECO:0000256" key="1">
    <source>
        <dbReference type="ARBA" id="ARBA00004177"/>
    </source>
</evidence>
<dbReference type="PROSITE" id="PS51322">
    <property type="entry name" value="UEV"/>
    <property type="match status" value="1"/>
</dbReference>
<feature type="domain" description="UEV" evidence="8">
    <location>
        <begin position="1"/>
        <end position="136"/>
    </location>
</feature>
<dbReference type="PANTHER" id="PTHR11449">
    <property type="entry name" value="RIBOSOMAL PROTEIN L30"/>
    <property type="match status" value="1"/>
</dbReference>
<sequence>MAPGSLYLLSEALGRTGANALPYGDDFKFAVRQQVQEVLTTVKYNIPVAVWLPEQFPLAPPIVYVVPTPDMMIKPGHSVVDPSGSVASLYLENWLYPGSNLRILAEAQDLATEDALYVLDGLLNRGGIAPEAYLKQAKLVIISNNCPSVRKSEIEYYAMLSKSSVHHFSGNNVDLGTACGKLHRVSVLTITDAGDSDILKTTE</sequence>
<dbReference type="GO" id="GO:1990904">
    <property type="term" value="C:ribonucleoprotein complex"/>
    <property type="evidence" value="ECO:0007669"/>
    <property type="project" value="UniProtKB-KW"/>
</dbReference>
<dbReference type="AlphaFoldDB" id="A0A087SG86"/>
<dbReference type="PROSITE" id="PS00993">
    <property type="entry name" value="RIBOSOMAL_L30E_2"/>
    <property type="match status" value="1"/>
</dbReference>
<gene>
    <name evidence="9" type="ORF">F751_3752</name>
</gene>
<comment type="similarity">
    <text evidence="2">Belongs to the eukaryotic ribosomal protein eL30 family.</text>
</comment>
<dbReference type="SUPFAM" id="SSF55315">
    <property type="entry name" value="L30e-like"/>
    <property type="match status" value="1"/>
</dbReference>
<evidence type="ECO:0000313" key="9">
    <source>
        <dbReference type="EMBL" id="KFM24740.1"/>
    </source>
</evidence>
<reference evidence="9 10" key="1">
    <citation type="journal article" date="2014" name="BMC Genomics">
        <title>Oil accumulation mechanisms of the oleaginous microalga Chlorella protothecoides revealed through its genome, transcriptomes, and proteomes.</title>
        <authorList>
            <person name="Gao C."/>
            <person name="Wang Y."/>
            <person name="Shen Y."/>
            <person name="Yan D."/>
            <person name="He X."/>
            <person name="Dai J."/>
            <person name="Wu Q."/>
        </authorList>
    </citation>
    <scope>NUCLEOTIDE SEQUENCE [LARGE SCALE GENOMIC DNA]</scope>
    <source>
        <strain evidence="9 10">0710</strain>
    </source>
</reference>
<dbReference type="InterPro" id="IPR039109">
    <property type="entry name" value="Ribosomal_eL30-like"/>
</dbReference>
<dbReference type="CDD" id="cd11685">
    <property type="entry name" value="UEV_TSG101-like"/>
    <property type="match status" value="1"/>
</dbReference>
<dbReference type="eggNOG" id="KOG2391">
    <property type="taxonomic scope" value="Eukaryota"/>
</dbReference>
<dbReference type="InterPro" id="IPR016135">
    <property type="entry name" value="UBQ-conjugating_enzyme/RWD"/>
</dbReference>
<keyword evidence="4" id="KW-0967">Endosome</keyword>
<dbReference type="STRING" id="3075.A0A087SG86"/>
<dbReference type="GO" id="GO:0015031">
    <property type="term" value="P:protein transport"/>
    <property type="evidence" value="ECO:0007669"/>
    <property type="project" value="UniProtKB-KW"/>
</dbReference>
<comment type="subcellular location">
    <subcellularLocation>
        <location evidence="1">Endosome</location>
    </subcellularLocation>
</comment>
<dbReference type="GO" id="GO:0003723">
    <property type="term" value="F:RNA binding"/>
    <property type="evidence" value="ECO:0007669"/>
    <property type="project" value="InterPro"/>
</dbReference>
<dbReference type="Pfam" id="PF01248">
    <property type="entry name" value="Ribosomal_L7Ae"/>
    <property type="match status" value="1"/>
</dbReference>
<dbReference type="InterPro" id="IPR022991">
    <property type="entry name" value="Ribosomal_eL30_CS"/>
</dbReference>
<dbReference type="SUPFAM" id="SSF54495">
    <property type="entry name" value="UBC-like"/>
    <property type="match status" value="1"/>
</dbReference>
<evidence type="ECO:0000256" key="7">
    <source>
        <dbReference type="ARBA" id="ARBA00023274"/>
    </source>
</evidence>
<evidence type="ECO:0000256" key="4">
    <source>
        <dbReference type="ARBA" id="ARBA00022753"/>
    </source>
</evidence>
<keyword evidence="5" id="KW-0653">Protein transport</keyword>
<dbReference type="InterPro" id="IPR008883">
    <property type="entry name" value="UEV_N"/>
</dbReference>
<dbReference type="SUPFAM" id="SSF140111">
    <property type="entry name" value="Endosomal sorting complex assembly domain"/>
    <property type="match status" value="1"/>
</dbReference>
<dbReference type="InterPro" id="IPR037202">
    <property type="entry name" value="ESCRT_assembly_dom"/>
</dbReference>
<evidence type="ECO:0000256" key="3">
    <source>
        <dbReference type="ARBA" id="ARBA00022448"/>
    </source>
</evidence>
<dbReference type="Gene3D" id="3.30.1330.30">
    <property type="match status" value="1"/>
</dbReference>
<dbReference type="GeneID" id="23615143"/>
<dbReference type="EMBL" id="KL662110">
    <property type="protein sequence ID" value="KFM24740.1"/>
    <property type="molecule type" value="Genomic_DNA"/>
</dbReference>